<evidence type="ECO:0000256" key="1">
    <source>
        <dbReference type="ARBA" id="ARBA00007435"/>
    </source>
</evidence>
<dbReference type="Proteomes" id="UP000245375">
    <property type="component" value="Unassembled WGS sequence"/>
</dbReference>
<name>A0A2U2X6N4_9FLAO</name>
<dbReference type="PANTHER" id="PTHR34477">
    <property type="entry name" value="UPF0213 PROTEIN YHBQ"/>
    <property type="match status" value="1"/>
</dbReference>
<dbReference type="InterPro" id="IPR000305">
    <property type="entry name" value="GIY-YIG_endonuc"/>
</dbReference>
<dbReference type="OrthoDB" id="1495241at2"/>
<accession>A0A2U2X6N4</accession>
<dbReference type="RefSeq" id="WP_109351478.1">
    <property type="nucleotide sequence ID" value="NZ_QFRI01000001.1"/>
</dbReference>
<protein>
    <submittedName>
        <fullName evidence="3">Excinuclease ABC subunit C</fullName>
    </submittedName>
</protein>
<evidence type="ECO:0000259" key="2">
    <source>
        <dbReference type="PROSITE" id="PS50164"/>
    </source>
</evidence>
<dbReference type="InterPro" id="IPR035901">
    <property type="entry name" value="GIY-YIG_endonuc_sf"/>
</dbReference>
<dbReference type="CDD" id="cd10449">
    <property type="entry name" value="GIY-YIG_SLX1_like"/>
    <property type="match status" value="1"/>
</dbReference>
<dbReference type="PROSITE" id="PS50164">
    <property type="entry name" value="GIY_YIG"/>
    <property type="match status" value="1"/>
</dbReference>
<dbReference type="InterPro" id="IPR050190">
    <property type="entry name" value="UPF0213_domain"/>
</dbReference>
<keyword evidence="4" id="KW-1185">Reference proteome</keyword>
<gene>
    <name evidence="3" type="ORF">DIS18_02625</name>
</gene>
<dbReference type="AlphaFoldDB" id="A0A2U2X6N4"/>
<comment type="similarity">
    <text evidence="1">Belongs to the UPF0213 family.</text>
</comment>
<dbReference type="SUPFAM" id="SSF82771">
    <property type="entry name" value="GIY-YIG endonuclease"/>
    <property type="match status" value="1"/>
</dbReference>
<comment type="caution">
    <text evidence="3">The sequence shown here is derived from an EMBL/GenBank/DDBJ whole genome shotgun (WGS) entry which is preliminary data.</text>
</comment>
<proteinExistence type="inferred from homology"/>
<reference evidence="3" key="1">
    <citation type="submission" date="2018-05" db="EMBL/GenBank/DDBJ databases">
        <title>Algibacter marinivivus sp. nov., isolated from sample around a algae.</title>
        <authorList>
            <person name="Zhong X."/>
        </authorList>
    </citation>
    <scope>NUCLEOTIDE SEQUENCE [LARGE SCALE GENOMIC DNA]</scope>
    <source>
        <strain evidence="3">ZY111</strain>
    </source>
</reference>
<evidence type="ECO:0000313" key="3">
    <source>
        <dbReference type="EMBL" id="PWH83467.1"/>
    </source>
</evidence>
<feature type="domain" description="GIY-YIG" evidence="2">
    <location>
        <begin position="1"/>
        <end position="76"/>
    </location>
</feature>
<reference evidence="3" key="2">
    <citation type="submission" date="2018-05" db="EMBL/GenBank/DDBJ databases">
        <authorList>
            <person name="Lanie J.A."/>
            <person name="Ng W.-L."/>
            <person name="Kazmierczak K.M."/>
            <person name="Andrzejewski T.M."/>
            <person name="Davidsen T.M."/>
            <person name="Wayne K.J."/>
            <person name="Tettelin H."/>
            <person name="Glass J.I."/>
            <person name="Rusch D."/>
            <person name="Podicherti R."/>
            <person name="Tsui H.-C.T."/>
            <person name="Winkler M.E."/>
        </authorList>
    </citation>
    <scope>NUCLEOTIDE SEQUENCE [LARGE SCALE GENOMIC DNA]</scope>
    <source>
        <strain evidence="3">ZY111</strain>
    </source>
</reference>
<evidence type="ECO:0000313" key="4">
    <source>
        <dbReference type="Proteomes" id="UP000245375"/>
    </source>
</evidence>
<dbReference type="Pfam" id="PF01541">
    <property type="entry name" value="GIY-YIG"/>
    <property type="match status" value="1"/>
</dbReference>
<organism evidence="3 4">
    <name type="scientific">Algibacter marinivivus</name>
    <dbReference type="NCBI Taxonomy" id="2100723"/>
    <lineage>
        <taxon>Bacteria</taxon>
        <taxon>Pseudomonadati</taxon>
        <taxon>Bacteroidota</taxon>
        <taxon>Flavobacteriia</taxon>
        <taxon>Flavobacteriales</taxon>
        <taxon>Flavobacteriaceae</taxon>
        <taxon>Algibacter</taxon>
    </lineage>
</organism>
<sequence length="86" mass="10229">MSYYVYILYSSKLNKYYVGSSEDVNIRLDKHLQSHKGFTGKAKDWVLKYTETYDSKSESIRREFQIKKWKSRKMIESLIEKSDSSG</sequence>
<dbReference type="PANTHER" id="PTHR34477:SF5">
    <property type="entry name" value="BSL5627 PROTEIN"/>
    <property type="match status" value="1"/>
</dbReference>
<dbReference type="EMBL" id="QFRI01000001">
    <property type="protein sequence ID" value="PWH83467.1"/>
    <property type="molecule type" value="Genomic_DNA"/>
</dbReference>
<dbReference type="Gene3D" id="3.40.1440.10">
    <property type="entry name" value="GIY-YIG endonuclease"/>
    <property type="match status" value="1"/>
</dbReference>